<dbReference type="Pfam" id="PF24758">
    <property type="entry name" value="LRR_At5g56370"/>
    <property type="match status" value="1"/>
</dbReference>
<accession>A0A8H5CHH4</accession>
<dbReference type="OrthoDB" id="3365698at2759"/>
<feature type="domain" description="F-box/LRR-repeat protein 15/At3g58940/PEG3-like LRR" evidence="2">
    <location>
        <begin position="276"/>
        <end position="353"/>
    </location>
</feature>
<dbReference type="Proteomes" id="UP000559256">
    <property type="component" value="Unassembled WGS sequence"/>
</dbReference>
<dbReference type="InterPro" id="IPR055411">
    <property type="entry name" value="LRR_FXL15/At3g58940/PEG3-like"/>
</dbReference>
<dbReference type="SUPFAM" id="SSF52047">
    <property type="entry name" value="RNI-like"/>
    <property type="match status" value="1"/>
</dbReference>
<dbReference type="AlphaFoldDB" id="A0A8H5CHH4"/>
<protein>
    <recommendedName>
        <fullName evidence="2">F-box/LRR-repeat protein 15/At3g58940/PEG3-like LRR domain-containing protein</fullName>
    </recommendedName>
</protein>
<keyword evidence="1" id="KW-0175">Coiled coil</keyword>
<comment type="caution">
    <text evidence="3">The sequence shown here is derived from an EMBL/GenBank/DDBJ whole genome shotgun (WGS) entry which is preliminary data.</text>
</comment>
<keyword evidence="4" id="KW-1185">Reference proteome</keyword>
<dbReference type="InterPro" id="IPR032675">
    <property type="entry name" value="LRR_dom_sf"/>
</dbReference>
<feature type="coiled-coil region" evidence="1">
    <location>
        <begin position="43"/>
        <end position="70"/>
    </location>
</feature>
<reference evidence="3 4" key="1">
    <citation type="journal article" date="2020" name="ISME J.">
        <title>Uncovering the hidden diversity of litter-decomposition mechanisms in mushroom-forming fungi.</title>
        <authorList>
            <person name="Floudas D."/>
            <person name="Bentzer J."/>
            <person name="Ahren D."/>
            <person name="Johansson T."/>
            <person name="Persson P."/>
            <person name="Tunlid A."/>
        </authorList>
    </citation>
    <scope>NUCLEOTIDE SEQUENCE [LARGE SCALE GENOMIC DNA]</scope>
    <source>
        <strain evidence="3 4">CBS 291.85</strain>
    </source>
</reference>
<dbReference type="Gene3D" id="3.80.10.10">
    <property type="entry name" value="Ribonuclease Inhibitor"/>
    <property type="match status" value="1"/>
</dbReference>
<dbReference type="EMBL" id="JAACJM010000170">
    <property type="protein sequence ID" value="KAF5340883.1"/>
    <property type="molecule type" value="Genomic_DNA"/>
</dbReference>
<evidence type="ECO:0000256" key="1">
    <source>
        <dbReference type="SAM" id="Coils"/>
    </source>
</evidence>
<sequence>MQIPNQAAICDKCKIELTLVDTPIPSFDSEQLRPTYTPSDDDITRIRTAIEQTELEIDQCDAEINKLRGMCVKLQSRKEKLEDYRDRNRAVLSPIRTLPFEILAQIFLMGFDVGLRVHTDIYAPALTLSHVCSFWRNVAINTTKLWSSLSIDLCYPRSKMVALVGLYLLWSKSAPLDLKVTVSDQTSHHYNGYNGWPNQDSDTWGDWGDGWGIGPHYRRDARRPRDQLGPHGLTILQYLIDNGERWASASFDLDTSVLSSAVPDEVWPNSHYPINLHFLDMAWPHWQRSPLPKAFLACAQSLRSLRIPNGCRDTISTFKRLRELAITTTLSSAADLAWLFSNCPELLSLELQVDSFTEFPASLPPFPQLESLSLTYEETNFPRSNLLSALTLPSLTTLEFQNSSRRRWSSFLGNSELDMADWQRDLTNMLRRSACQLQVLRCHDPFFASDNDLLEVLALTPTLTQISLNLNRTPGVLTSNFFQRLSVDTHNLADNMLPKLQSFTLIMTGIPPESSLPDPEFIASVIESRRSQSVFSDMINYFNLHAGLSSSRAHTSGRNWVKTFSTNIEPRLRALEKEGLGLTLLVYCDDHSEDTESSDEDGSIL</sequence>
<name>A0A8H5CHH4_9AGAR</name>
<gene>
    <name evidence="3" type="ORF">D9758_012171</name>
</gene>
<evidence type="ECO:0000313" key="3">
    <source>
        <dbReference type="EMBL" id="KAF5340883.1"/>
    </source>
</evidence>
<evidence type="ECO:0000259" key="2">
    <source>
        <dbReference type="Pfam" id="PF24758"/>
    </source>
</evidence>
<evidence type="ECO:0000313" key="4">
    <source>
        <dbReference type="Proteomes" id="UP000559256"/>
    </source>
</evidence>
<organism evidence="3 4">
    <name type="scientific">Tetrapyrgos nigripes</name>
    <dbReference type="NCBI Taxonomy" id="182062"/>
    <lineage>
        <taxon>Eukaryota</taxon>
        <taxon>Fungi</taxon>
        <taxon>Dikarya</taxon>
        <taxon>Basidiomycota</taxon>
        <taxon>Agaricomycotina</taxon>
        <taxon>Agaricomycetes</taxon>
        <taxon>Agaricomycetidae</taxon>
        <taxon>Agaricales</taxon>
        <taxon>Marasmiineae</taxon>
        <taxon>Marasmiaceae</taxon>
        <taxon>Tetrapyrgos</taxon>
    </lineage>
</organism>
<proteinExistence type="predicted"/>